<dbReference type="SUPFAM" id="SSF55486">
    <property type="entry name" value="Metalloproteases ('zincins'), catalytic domain"/>
    <property type="match status" value="1"/>
</dbReference>
<keyword evidence="1" id="KW-0479">Metal-binding</keyword>
<dbReference type="Gene3D" id="3.40.390.10">
    <property type="entry name" value="Collagenase (Catalytic Domain)"/>
    <property type="match status" value="1"/>
</dbReference>
<dbReference type="SMART" id="SM00235">
    <property type="entry name" value="ZnMc"/>
    <property type="match status" value="1"/>
</dbReference>
<dbReference type="InterPro" id="IPR024079">
    <property type="entry name" value="MetalloPept_cat_dom_sf"/>
</dbReference>
<evidence type="ECO:0000259" key="2">
    <source>
        <dbReference type="SMART" id="SM00235"/>
    </source>
</evidence>
<keyword evidence="1" id="KW-0862">Zinc</keyword>
<keyword evidence="1" id="KW-0378">Hydrolase</keyword>
<dbReference type="AlphaFoldDB" id="A0A9P4W2U9"/>
<dbReference type="EC" id="3.4.24.-" evidence="1"/>
<accession>A0A9P4W2U9</accession>
<evidence type="ECO:0000313" key="4">
    <source>
        <dbReference type="Proteomes" id="UP000801428"/>
    </source>
</evidence>
<sequence length="312" mass="35884">MVSDTADAIEEKRSASTLKTNERLPWPAILHKNGRRVRPIRYCYTDKATRDLLDCRYVRQAAMRWWIKLHTQGFKDTNIISFNEAQVIDPNTGGRTPHYCLDDQGQWNYQYVPDDTLWIYYDPNVMGGHTTPGYRNGWGPGQNKMVLNPGGNNPGEDYVAIVVHEFGHAFGMLHEHQRADRDDHIRLKCSNIWNYDSVVAQAKEEYPLNDVNFLKYHLCDDVGFAQQFGFGSYFFAKQPQYDDGGFDSDSVMLYHSATLARPDCSTDEQSCTMLKYQTVNGVPDWSSLPPVRIPQNTYPSDGDAKWVARWYN</sequence>
<gene>
    <name evidence="3" type="ORF">E8E13_000056</name>
</gene>
<organism evidence="3 4">
    <name type="scientific">Curvularia kusanoi</name>
    <name type="common">Cochliobolus kusanoi</name>
    <dbReference type="NCBI Taxonomy" id="90978"/>
    <lineage>
        <taxon>Eukaryota</taxon>
        <taxon>Fungi</taxon>
        <taxon>Dikarya</taxon>
        <taxon>Ascomycota</taxon>
        <taxon>Pezizomycotina</taxon>
        <taxon>Dothideomycetes</taxon>
        <taxon>Pleosporomycetidae</taxon>
        <taxon>Pleosporales</taxon>
        <taxon>Pleosporineae</taxon>
        <taxon>Pleosporaceae</taxon>
        <taxon>Curvularia</taxon>
    </lineage>
</organism>
<comment type="cofactor">
    <cofactor evidence="1">
        <name>Zn(2+)</name>
        <dbReference type="ChEBI" id="CHEBI:29105"/>
    </cofactor>
    <text evidence="1">Binds 1 zinc ion per subunit.</text>
</comment>
<name>A0A9P4W2U9_CURKU</name>
<comment type="caution">
    <text evidence="3">The sequence shown here is derived from an EMBL/GenBank/DDBJ whole genome shotgun (WGS) entry which is preliminary data.</text>
</comment>
<keyword evidence="4" id="KW-1185">Reference proteome</keyword>
<dbReference type="InterPro" id="IPR001506">
    <property type="entry name" value="Peptidase_M12A"/>
</dbReference>
<dbReference type="GO" id="GO:0008270">
    <property type="term" value="F:zinc ion binding"/>
    <property type="evidence" value="ECO:0007669"/>
    <property type="project" value="InterPro"/>
</dbReference>
<dbReference type="OrthoDB" id="291007at2759"/>
<dbReference type="PANTHER" id="PTHR10127">
    <property type="entry name" value="DISCOIDIN, CUB, EGF, LAMININ , AND ZINC METALLOPROTEASE DOMAIN CONTAINING"/>
    <property type="match status" value="1"/>
</dbReference>
<reference evidence="3" key="1">
    <citation type="submission" date="2019-04" db="EMBL/GenBank/DDBJ databases">
        <title>Sequencing of skin fungus with MAO and IRED activity.</title>
        <authorList>
            <person name="Marsaioli A.J."/>
            <person name="Bonatto J.M.C."/>
            <person name="Reis Junior O."/>
        </authorList>
    </citation>
    <scope>NUCLEOTIDE SEQUENCE</scope>
    <source>
        <strain evidence="3">30M1</strain>
    </source>
</reference>
<feature type="domain" description="Peptidase metallopeptidase" evidence="2">
    <location>
        <begin position="27"/>
        <end position="208"/>
    </location>
</feature>
<evidence type="ECO:0000313" key="3">
    <source>
        <dbReference type="EMBL" id="KAF2995494.1"/>
    </source>
</evidence>
<evidence type="ECO:0000256" key="1">
    <source>
        <dbReference type="RuleBase" id="RU361183"/>
    </source>
</evidence>
<dbReference type="GO" id="GO:0004222">
    <property type="term" value="F:metalloendopeptidase activity"/>
    <property type="evidence" value="ECO:0007669"/>
    <property type="project" value="UniProtKB-UniRule"/>
</dbReference>
<dbReference type="PRINTS" id="PR00480">
    <property type="entry name" value="ASTACIN"/>
</dbReference>
<dbReference type="GO" id="GO:0006508">
    <property type="term" value="P:proteolysis"/>
    <property type="evidence" value="ECO:0007669"/>
    <property type="project" value="UniProtKB-KW"/>
</dbReference>
<keyword evidence="1" id="KW-0482">Metalloprotease</keyword>
<keyword evidence="1" id="KW-0645">Protease</keyword>
<dbReference type="PANTHER" id="PTHR10127:SF850">
    <property type="entry name" value="METALLOENDOPEPTIDASE"/>
    <property type="match status" value="1"/>
</dbReference>
<dbReference type="Proteomes" id="UP000801428">
    <property type="component" value="Unassembled WGS sequence"/>
</dbReference>
<proteinExistence type="predicted"/>
<dbReference type="Pfam" id="PF01400">
    <property type="entry name" value="Astacin"/>
    <property type="match status" value="1"/>
</dbReference>
<dbReference type="EMBL" id="SWKU01000032">
    <property type="protein sequence ID" value="KAF2995494.1"/>
    <property type="molecule type" value="Genomic_DNA"/>
</dbReference>
<dbReference type="InterPro" id="IPR006026">
    <property type="entry name" value="Peptidase_Metallo"/>
</dbReference>
<protein>
    <recommendedName>
        <fullName evidence="1">Metalloendopeptidase</fullName>
        <ecNumber evidence="1">3.4.24.-</ecNumber>
    </recommendedName>
</protein>